<protein>
    <submittedName>
        <fullName evidence="2">Homeobox protein Wariai-like</fullName>
    </submittedName>
</protein>
<keyword evidence="1" id="KW-0040">ANK repeat</keyword>
<dbReference type="Gene3D" id="1.25.40.20">
    <property type="entry name" value="Ankyrin repeat-containing domain"/>
    <property type="match status" value="1"/>
</dbReference>
<dbReference type="GO" id="GO:0003677">
    <property type="term" value="F:DNA binding"/>
    <property type="evidence" value="ECO:0007669"/>
    <property type="project" value="UniProtKB-KW"/>
</dbReference>
<proteinExistence type="predicted"/>
<evidence type="ECO:0000313" key="2">
    <source>
        <dbReference type="EMBL" id="KAK1164110.1"/>
    </source>
</evidence>
<organism evidence="2 3">
    <name type="scientific">Acipenser oxyrinchus oxyrinchus</name>
    <dbReference type="NCBI Taxonomy" id="40147"/>
    <lineage>
        <taxon>Eukaryota</taxon>
        <taxon>Metazoa</taxon>
        <taxon>Chordata</taxon>
        <taxon>Craniata</taxon>
        <taxon>Vertebrata</taxon>
        <taxon>Euteleostomi</taxon>
        <taxon>Actinopterygii</taxon>
        <taxon>Chondrostei</taxon>
        <taxon>Acipenseriformes</taxon>
        <taxon>Acipenseridae</taxon>
        <taxon>Acipenser</taxon>
    </lineage>
</organism>
<dbReference type="PROSITE" id="PS50088">
    <property type="entry name" value="ANK_REPEAT"/>
    <property type="match status" value="1"/>
</dbReference>
<keyword evidence="2" id="KW-0371">Homeobox</keyword>
<dbReference type="EMBL" id="JAGXEW010000014">
    <property type="protein sequence ID" value="KAK1164110.1"/>
    <property type="molecule type" value="Genomic_DNA"/>
</dbReference>
<gene>
    <name evidence="2" type="primary">TNNI3K</name>
    <name evidence="2" type="ORF">AOXY_G16114</name>
</gene>
<keyword evidence="3" id="KW-1185">Reference proteome</keyword>
<dbReference type="Proteomes" id="UP001230051">
    <property type="component" value="Unassembled WGS sequence"/>
</dbReference>
<comment type="caution">
    <text evidence="2">The sequence shown here is derived from an EMBL/GenBank/DDBJ whole genome shotgun (WGS) entry which is preliminary data.</text>
</comment>
<dbReference type="AlphaFoldDB" id="A0AAD8D7S5"/>
<dbReference type="InterPro" id="IPR002110">
    <property type="entry name" value="Ankyrin_rpt"/>
</dbReference>
<evidence type="ECO:0000256" key="1">
    <source>
        <dbReference type="PROSITE-ProRule" id="PRU00023"/>
    </source>
</evidence>
<evidence type="ECO:0000313" key="3">
    <source>
        <dbReference type="Proteomes" id="UP001230051"/>
    </source>
</evidence>
<dbReference type="PROSITE" id="PS50297">
    <property type="entry name" value="ANK_REP_REGION"/>
    <property type="match status" value="1"/>
</dbReference>
<dbReference type="InterPro" id="IPR011009">
    <property type="entry name" value="Kinase-like_dom_sf"/>
</dbReference>
<dbReference type="SUPFAM" id="SSF48403">
    <property type="entry name" value="Ankyrin repeat"/>
    <property type="match status" value="1"/>
</dbReference>
<dbReference type="SUPFAM" id="SSF56112">
    <property type="entry name" value="Protein kinase-like (PK-like)"/>
    <property type="match status" value="1"/>
</dbReference>
<accession>A0AAD8D7S5</accession>
<dbReference type="InterPro" id="IPR036770">
    <property type="entry name" value="Ankyrin_rpt-contain_sf"/>
</dbReference>
<name>A0AAD8D7S5_ACIOX</name>
<keyword evidence="2" id="KW-0238">DNA-binding</keyword>
<reference evidence="2" key="1">
    <citation type="submission" date="2022-02" db="EMBL/GenBank/DDBJ databases">
        <title>Atlantic sturgeon de novo genome assembly.</title>
        <authorList>
            <person name="Stock M."/>
            <person name="Klopp C."/>
            <person name="Guiguen Y."/>
            <person name="Cabau C."/>
            <person name="Parinello H."/>
            <person name="Santidrian Yebra-Pimentel E."/>
            <person name="Kuhl H."/>
            <person name="Dirks R.P."/>
            <person name="Guessner J."/>
            <person name="Wuertz S."/>
            <person name="Du K."/>
            <person name="Schartl M."/>
        </authorList>
    </citation>
    <scope>NUCLEOTIDE SEQUENCE</scope>
    <source>
        <strain evidence="2">STURGEONOMICS-FGT-2020</strain>
        <tissue evidence="2">Whole blood</tissue>
    </source>
</reference>
<sequence>MATDTIFSSFLVYFAVMSEHHLSSDVPLQNARKEKLDKFDQIRGTGYCFFRMLMSRMLYFLHLYIFQPTQAARLLLKFGADVNVSGEVGDRPLHLAGAKRYLNIVKLLMEEGSKTDGSFGKVYKGRYRNKVVATKRSKLIIATDVAKGIEYLHNLTQPIIHQDLNRWTWARPPPSSMAFVFSNFIEKVHLQVLVVIQQVLITWSGGTKVLFISTQVRNRTKGDCLSPGFASGELRRWKARCSLLQKK</sequence>
<feature type="repeat" description="ANK" evidence="1">
    <location>
        <begin position="88"/>
        <end position="116"/>
    </location>
</feature>